<evidence type="ECO:0000256" key="3">
    <source>
        <dbReference type="ARBA" id="ARBA00022723"/>
    </source>
</evidence>
<protein>
    <submittedName>
        <fullName evidence="8">Cytochrome P450</fullName>
    </submittedName>
</protein>
<dbReference type="Pfam" id="PF00067">
    <property type="entry name" value="p450"/>
    <property type="match status" value="1"/>
</dbReference>
<evidence type="ECO:0000313" key="9">
    <source>
        <dbReference type="Proteomes" id="UP001610444"/>
    </source>
</evidence>
<comment type="cofactor">
    <cofactor evidence="1">
        <name>heme</name>
        <dbReference type="ChEBI" id="CHEBI:30413"/>
    </cofactor>
</comment>
<dbReference type="EMBL" id="JBFXLR010000019">
    <property type="protein sequence ID" value="KAL2850778.1"/>
    <property type="molecule type" value="Genomic_DNA"/>
</dbReference>
<proteinExistence type="inferred from homology"/>
<keyword evidence="7" id="KW-0472">Membrane</keyword>
<dbReference type="RefSeq" id="XP_070899421.1">
    <property type="nucleotide sequence ID" value="XM_071047854.1"/>
</dbReference>
<evidence type="ECO:0000256" key="7">
    <source>
        <dbReference type="SAM" id="Phobius"/>
    </source>
</evidence>
<dbReference type="GeneID" id="98163018"/>
<keyword evidence="6" id="KW-0503">Monooxygenase</keyword>
<dbReference type="PRINTS" id="PR00385">
    <property type="entry name" value="P450"/>
</dbReference>
<comment type="caution">
    <text evidence="8">The sequence shown here is derived from an EMBL/GenBank/DDBJ whole genome shotgun (WGS) entry which is preliminary data.</text>
</comment>
<dbReference type="PANTHER" id="PTHR24305:SF187">
    <property type="entry name" value="P450, PUTATIVE (EUROFUNG)-RELATED"/>
    <property type="match status" value="1"/>
</dbReference>
<dbReference type="Gene3D" id="1.10.630.10">
    <property type="entry name" value="Cytochrome P450"/>
    <property type="match status" value="1"/>
</dbReference>
<gene>
    <name evidence="8" type="ORF">BJX68DRAFT_275409</name>
</gene>
<dbReference type="PANTHER" id="PTHR24305">
    <property type="entry name" value="CYTOCHROME P450"/>
    <property type="match status" value="1"/>
</dbReference>
<dbReference type="SUPFAM" id="SSF48264">
    <property type="entry name" value="Cytochrome P450"/>
    <property type="match status" value="1"/>
</dbReference>
<keyword evidence="3" id="KW-0479">Metal-binding</keyword>
<feature type="transmembrane region" description="Helical" evidence="7">
    <location>
        <begin position="67"/>
        <end position="88"/>
    </location>
</feature>
<evidence type="ECO:0000256" key="5">
    <source>
        <dbReference type="ARBA" id="ARBA00023004"/>
    </source>
</evidence>
<organism evidence="8 9">
    <name type="scientific">Aspergillus pseudodeflectus</name>
    <dbReference type="NCBI Taxonomy" id="176178"/>
    <lineage>
        <taxon>Eukaryota</taxon>
        <taxon>Fungi</taxon>
        <taxon>Dikarya</taxon>
        <taxon>Ascomycota</taxon>
        <taxon>Pezizomycotina</taxon>
        <taxon>Eurotiomycetes</taxon>
        <taxon>Eurotiomycetidae</taxon>
        <taxon>Eurotiales</taxon>
        <taxon>Aspergillaceae</taxon>
        <taxon>Aspergillus</taxon>
        <taxon>Aspergillus subgen. Nidulantes</taxon>
    </lineage>
</organism>
<dbReference type="Proteomes" id="UP001610444">
    <property type="component" value="Unassembled WGS sequence"/>
</dbReference>
<sequence length="560" mass="63043">MCLPTTDILHLAAGVLGVATYMLYYHKGEHHLYPWRHVQAVLTLGILTTLTIKHLDPSRYPSTTTAAQTATALTLTFLSTLFASVLIYRQFLNPLNRFPGYPLAKITGFDHVFRVARNKDMFLKLHDSHKKWGKFVRIGPNDISVSDADVVRVALGPQTKCVKAQWYTLELPAASMHTTRSRAEHDRRRRVWSPAFSDKALRGYEARIKGYNQALIQQIEGFSGTSFPGKPIDISQWFNFWSFDVMGDLAFGQPFKMLSSAKGHWAVDLLAKQQEGAGFGLPCWSARLLMSIPGARKAYYTFLRFCAEQIETRIGLQGKQTNPDITHYLIDDFLTKGLEGSARQAELKKMYLDSKLIIVAGSDTTATTMAFLFYYIAREPGLLQRLREEIEDLTGRGEFDHRKIQSAPLLNGCINEALRLHPPVPSGLYRKAPPEGVYVGGQYIPGDTVMLVNFYAMGRDESHFVDADKFIPERFSTRPELIKHRDAFAPFSTGPYSCIGKNLALIEIRLLAAHLITKFDVEFAPGEDGSDLLRSHDHFVVALRPLNLTFKKRGNESLGH</sequence>
<keyword evidence="7" id="KW-0812">Transmembrane</keyword>
<evidence type="ECO:0000256" key="6">
    <source>
        <dbReference type="ARBA" id="ARBA00023033"/>
    </source>
</evidence>
<keyword evidence="4" id="KW-0560">Oxidoreductase</keyword>
<evidence type="ECO:0000256" key="2">
    <source>
        <dbReference type="ARBA" id="ARBA00010617"/>
    </source>
</evidence>
<evidence type="ECO:0000256" key="4">
    <source>
        <dbReference type="ARBA" id="ARBA00023002"/>
    </source>
</evidence>
<dbReference type="PRINTS" id="PR00463">
    <property type="entry name" value="EP450I"/>
</dbReference>
<dbReference type="InterPro" id="IPR050121">
    <property type="entry name" value="Cytochrome_P450_monoxygenase"/>
</dbReference>
<keyword evidence="7" id="KW-1133">Transmembrane helix</keyword>
<accession>A0ABR4KES0</accession>
<comment type="similarity">
    <text evidence="2">Belongs to the cytochrome P450 family.</text>
</comment>
<reference evidence="8 9" key="1">
    <citation type="submission" date="2024-07" db="EMBL/GenBank/DDBJ databases">
        <title>Section-level genome sequencing and comparative genomics of Aspergillus sections Usti and Cavernicolus.</title>
        <authorList>
            <consortium name="Lawrence Berkeley National Laboratory"/>
            <person name="Nybo J.L."/>
            <person name="Vesth T.C."/>
            <person name="Theobald S."/>
            <person name="Frisvad J.C."/>
            <person name="Larsen T.O."/>
            <person name="Kjaerboelling I."/>
            <person name="Rothschild-Mancinelli K."/>
            <person name="Lyhne E.K."/>
            <person name="Kogle M.E."/>
            <person name="Barry K."/>
            <person name="Clum A."/>
            <person name="Na H."/>
            <person name="Ledsgaard L."/>
            <person name="Lin J."/>
            <person name="Lipzen A."/>
            <person name="Kuo A."/>
            <person name="Riley R."/>
            <person name="Mondo S."/>
            <person name="LaButti K."/>
            <person name="Haridas S."/>
            <person name="Pangalinan J."/>
            <person name="Salamov A.A."/>
            <person name="Simmons B.A."/>
            <person name="Magnuson J.K."/>
            <person name="Chen J."/>
            <person name="Drula E."/>
            <person name="Henrissat B."/>
            <person name="Wiebenga A."/>
            <person name="Lubbers R.J."/>
            <person name="Gomes A.C."/>
            <person name="Macurrencykelacurrency M.R."/>
            <person name="Stajich J."/>
            <person name="Grigoriev I.V."/>
            <person name="Mortensen U.H."/>
            <person name="De vries R.P."/>
            <person name="Baker S.E."/>
            <person name="Andersen M.R."/>
        </authorList>
    </citation>
    <scope>NUCLEOTIDE SEQUENCE [LARGE SCALE GENOMIC DNA]</scope>
    <source>
        <strain evidence="8 9">CBS 756.74</strain>
    </source>
</reference>
<dbReference type="InterPro" id="IPR036396">
    <property type="entry name" value="Cyt_P450_sf"/>
</dbReference>
<keyword evidence="9" id="KW-1185">Reference proteome</keyword>
<feature type="transmembrane region" description="Helical" evidence="7">
    <location>
        <begin position="356"/>
        <end position="377"/>
    </location>
</feature>
<dbReference type="InterPro" id="IPR001128">
    <property type="entry name" value="Cyt_P450"/>
</dbReference>
<evidence type="ECO:0000313" key="8">
    <source>
        <dbReference type="EMBL" id="KAL2850778.1"/>
    </source>
</evidence>
<name>A0ABR4KES0_9EURO</name>
<keyword evidence="5" id="KW-0408">Iron</keyword>
<dbReference type="CDD" id="cd11061">
    <property type="entry name" value="CYP67-like"/>
    <property type="match status" value="1"/>
</dbReference>
<evidence type="ECO:0000256" key="1">
    <source>
        <dbReference type="ARBA" id="ARBA00001971"/>
    </source>
</evidence>
<feature type="transmembrane region" description="Helical" evidence="7">
    <location>
        <begin position="6"/>
        <end position="25"/>
    </location>
</feature>
<dbReference type="InterPro" id="IPR002401">
    <property type="entry name" value="Cyt_P450_E_grp-I"/>
</dbReference>